<evidence type="ECO:0008006" key="5">
    <source>
        <dbReference type="Google" id="ProtNLM"/>
    </source>
</evidence>
<evidence type="ECO:0000256" key="2">
    <source>
        <dbReference type="SAM" id="Phobius"/>
    </source>
</evidence>
<keyword evidence="4" id="KW-1185">Reference proteome</keyword>
<organism evidence="3 4">
    <name type="scientific">Lepraria finkii</name>
    <dbReference type="NCBI Taxonomy" id="1340010"/>
    <lineage>
        <taxon>Eukaryota</taxon>
        <taxon>Fungi</taxon>
        <taxon>Dikarya</taxon>
        <taxon>Ascomycota</taxon>
        <taxon>Pezizomycotina</taxon>
        <taxon>Lecanoromycetes</taxon>
        <taxon>OSLEUM clade</taxon>
        <taxon>Lecanoromycetidae</taxon>
        <taxon>Lecanorales</taxon>
        <taxon>Lecanorineae</taxon>
        <taxon>Stereocaulaceae</taxon>
        <taxon>Lepraria</taxon>
    </lineage>
</organism>
<feature type="transmembrane region" description="Helical" evidence="2">
    <location>
        <begin position="40"/>
        <end position="59"/>
    </location>
</feature>
<evidence type="ECO:0000313" key="3">
    <source>
        <dbReference type="EMBL" id="KAL2045094.1"/>
    </source>
</evidence>
<sequence length="305" mass="34004">MHLSSQVVSLILPLGLVGLIIAASIALYRVRSLSLPISTATSAATIILPAVTGVTLRGAQSLIRGSPGKRNDIKLISSRSAIIIVFLLFIYDTVIATLALTYMVPPSSLKCNLEGRWAWLFSQKDAEIIQRIQDRHQCCGFNSVRDRAWPFPDGRHVATACHEAFGRQRSCFEGWRQDEQVTGGLMLLVAVMGFFLKVRLRSKFDFASLNENLDSKPQVLVLGLYQAHYPLQLSAQSTLSASRDERSRDNRRRNEIEYHDETSPHRHRYATDASASGEGIDQSNHIGPTMQRSTLHGDSSEWREA</sequence>
<feature type="transmembrane region" description="Helical" evidence="2">
    <location>
        <begin position="7"/>
        <end position="28"/>
    </location>
</feature>
<keyword evidence="2" id="KW-0812">Transmembrane</keyword>
<evidence type="ECO:0000313" key="4">
    <source>
        <dbReference type="Proteomes" id="UP001590951"/>
    </source>
</evidence>
<reference evidence="3 4" key="1">
    <citation type="submission" date="2024-09" db="EMBL/GenBank/DDBJ databases">
        <title>Rethinking Asexuality: The Enigmatic Case of Functional Sexual Genes in Lepraria (Stereocaulaceae).</title>
        <authorList>
            <person name="Doellman M."/>
            <person name="Sun Y."/>
            <person name="Barcenas-Pena A."/>
            <person name="Lumbsch H.T."/>
            <person name="Grewe F."/>
        </authorList>
    </citation>
    <scope>NUCLEOTIDE SEQUENCE [LARGE SCALE GENOMIC DNA]</scope>
    <source>
        <strain evidence="3 4">Grewe 0041</strain>
    </source>
</reference>
<feature type="region of interest" description="Disordered" evidence="1">
    <location>
        <begin position="237"/>
        <end position="305"/>
    </location>
</feature>
<name>A0ABR4AK71_9LECA</name>
<feature type="transmembrane region" description="Helical" evidence="2">
    <location>
        <begin position="181"/>
        <end position="200"/>
    </location>
</feature>
<keyword evidence="2" id="KW-1133">Transmembrane helix</keyword>
<keyword evidence="2" id="KW-0472">Membrane</keyword>
<feature type="compositionally biased region" description="Basic and acidic residues" evidence="1">
    <location>
        <begin position="242"/>
        <end position="264"/>
    </location>
</feature>
<evidence type="ECO:0000256" key="1">
    <source>
        <dbReference type="SAM" id="MobiDB-lite"/>
    </source>
</evidence>
<dbReference type="Proteomes" id="UP001590951">
    <property type="component" value="Unassembled WGS sequence"/>
</dbReference>
<feature type="compositionally biased region" description="Polar residues" evidence="1">
    <location>
        <begin position="281"/>
        <end position="297"/>
    </location>
</feature>
<feature type="transmembrane region" description="Helical" evidence="2">
    <location>
        <begin position="80"/>
        <end position="104"/>
    </location>
</feature>
<accession>A0ABR4AK71</accession>
<comment type="caution">
    <text evidence="3">The sequence shown here is derived from an EMBL/GenBank/DDBJ whole genome shotgun (WGS) entry which is preliminary data.</text>
</comment>
<dbReference type="EMBL" id="JBHFEH010000167">
    <property type="protein sequence ID" value="KAL2045094.1"/>
    <property type="molecule type" value="Genomic_DNA"/>
</dbReference>
<gene>
    <name evidence="3" type="ORF">ABVK25_012235</name>
</gene>
<proteinExistence type="predicted"/>
<protein>
    <recommendedName>
        <fullName evidence="5">Tetraspanin Tsp3</fullName>
    </recommendedName>
</protein>